<feature type="region of interest" description="Disordered" evidence="1">
    <location>
        <begin position="1"/>
        <end position="27"/>
    </location>
</feature>
<comment type="caution">
    <text evidence="2">The sequence shown here is derived from an EMBL/GenBank/DDBJ whole genome shotgun (WGS) entry which is preliminary data.</text>
</comment>
<sequence length="276" mass="31342">MVCQRSGKGKRKGEGFSATPPNNTPTEREIDAAVSGDWTPLFFDLPLGLARRGKARCLSQSPDVLWGESQTFVVDTNGSLTPVENEVTEVHSYPEEDRIAENLLHNKYLINAQFNTIANNDAGCEPLIMGPYSSNRVMDDQYNGVEENLKESRVDTTKSAREKRMNIKFALEKTLPLPRLPTNVILYIRNLRLYNCGVHTGRKNEANFYVWTEDTAGKGSREPDTFVCFLRRTKSKYKCSHIENFFAKVTDASASYHDISFFRGIRFCLMILTFLM</sequence>
<evidence type="ECO:0000256" key="1">
    <source>
        <dbReference type="SAM" id="MobiDB-lite"/>
    </source>
</evidence>
<dbReference type="EMBL" id="JARBHB010000005">
    <property type="protein sequence ID" value="KAJ8883821.1"/>
    <property type="molecule type" value="Genomic_DNA"/>
</dbReference>
<accession>A0ABQ9HI49</accession>
<gene>
    <name evidence="2" type="ORF">PR048_015676</name>
</gene>
<organism evidence="2 3">
    <name type="scientific">Dryococelus australis</name>
    <dbReference type="NCBI Taxonomy" id="614101"/>
    <lineage>
        <taxon>Eukaryota</taxon>
        <taxon>Metazoa</taxon>
        <taxon>Ecdysozoa</taxon>
        <taxon>Arthropoda</taxon>
        <taxon>Hexapoda</taxon>
        <taxon>Insecta</taxon>
        <taxon>Pterygota</taxon>
        <taxon>Neoptera</taxon>
        <taxon>Polyneoptera</taxon>
        <taxon>Phasmatodea</taxon>
        <taxon>Verophasmatodea</taxon>
        <taxon>Anareolatae</taxon>
        <taxon>Phasmatidae</taxon>
        <taxon>Eurycanthinae</taxon>
        <taxon>Dryococelus</taxon>
    </lineage>
</organism>
<name>A0ABQ9HI49_9NEOP</name>
<evidence type="ECO:0000313" key="2">
    <source>
        <dbReference type="EMBL" id="KAJ8883821.1"/>
    </source>
</evidence>
<proteinExistence type="predicted"/>
<reference evidence="2 3" key="1">
    <citation type="submission" date="2023-02" db="EMBL/GenBank/DDBJ databases">
        <title>LHISI_Scaffold_Assembly.</title>
        <authorList>
            <person name="Stuart O.P."/>
            <person name="Cleave R."/>
            <person name="Magrath M.J.L."/>
            <person name="Mikheyev A.S."/>
        </authorList>
    </citation>
    <scope>NUCLEOTIDE SEQUENCE [LARGE SCALE GENOMIC DNA]</scope>
    <source>
        <strain evidence="2">Daus_M_001</strain>
        <tissue evidence="2">Leg muscle</tissue>
    </source>
</reference>
<protein>
    <submittedName>
        <fullName evidence="2">Uncharacterized protein</fullName>
    </submittedName>
</protein>
<dbReference type="Proteomes" id="UP001159363">
    <property type="component" value="Chromosome 4"/>
</dbReference>
<keyword evidence="3" id="KW-1185">Reference proteome</keyword>
<evidence type="ECO:0000313" key="3">
    <source>
        <dbReference type="Proteomes" id="UP001159363"/>
    </source>
</evidence>